<name>A0AAW1Q2T8_9CHLO</name>
<evidence type="ECO:0000256" key="2">
    <source>
        <dbReference type="ARBA" id="ARBA00022614"/>
    </source>
</evidence>
<dbReference type="SUPFAM" id="SSF52058">
    <property type="entry name" value="L domain-like"/>
    <property type="match status" value="1"/>
</dbReference>
<dbReference type="PANTHER" id="PTHR46652:SF3">
    <property type="entry name" value="LEUCINE-RICH REPEAT-CONTAINING PROTEIN 9"/>
    <property type="match status" value="1"/>
</dbReference>
<dbReference type="InterPro" id="IPR032675">
    <property type="entry name" value="LRR_dom_sf"/>
</dbReference>
<reference evidence="4 5" key="1">
    <citation type="journal article" date="2024" name="Nat. Commun.">
        <title>Phylogenomics reveals the evolutionary origins of lichenization in chlorophyte algae.</title>
        <authorList>
            <person name="Puginier C."/>
            <person name="Libourel C."/>
            <person name="Otte J."/>
            <person name="Skaloud P."/>
            <person name="Haon M."/>
            <person name="Grisel S."/>
            <person name="Petersen M."/>
            <person name="Berrin J.G."/>
            <person name="Delaux P.M."/>
            <person name="Dal Grande F."/>
            <person name="Keller J."/>
        </authorList>
    </citation>
    <scope>NUCLEOTIDE SEQUENCE [LARGE SCALE GENOMIC DNA]</scope>
    <source>
        <strain evidence="4 5">SAG 2043</strain>
    </source>
</reference>
<accession>A0AAW1Q2T8</accession>
<dbReference type="Gene3D" id="3.80.10.10">
    <property type="entry name" value="Ribonuclease Inhibitor"/>
    <property type="match status" value="1"/>
</dbReference>
<dbReference type="EMBL" id="JALJOR010000007">
    <property type="protein sequence ID" value="KAK9814639.1"/>
    <property type="molecule type" value="Genomic_DNA"/>
</dbReference>
<keyword evidence="3" id="KW-0677">Repeat</keyword>
<sequence length="354" mass="38029">MMQALPVELCQLIAQKQQGRDLCSLRALQLVSKQWRCAVQHAVRELFLAHHKLQTPAHLEMLQRFCNVAQVALDTATAGPATEAIAVSGLQFAACLTTLELGSLDFVYEDTPEVIARLTGLPSLRFKFTRDTADPELDVQPLLSLSGLRCLELRRAAVSDFGPFAAFTGLQTLTLQVILEDDSSLTPFAALTGLQVLKLTSTYVQDVMPLTNLSSLRDLDLSDTSVHDATPLATMTNLLRLDLSGLPDVVFDVAGLTQLQFLNLSGTRAREVGTLAALTNLTRLDLHRTSVTDVQPLAALTCLSTLNIGSTDVADIAALTALCGLTSLGLGQLELLANIQPLAALTALECLNLT</sequence>
<evidence type="ECO:0000256" key="1">
    <source>
        <dbReference type="ARBA" id="ARBA00004430"/>
    </source>
</evidence>
<dbReference type="PANTHER" id="PTHR46652">
    <property type="entry name" value="LEUCINE-RICH REPEAT AND IQ DOMAIN-CONTAINING PROTEIN 1-RELATED"/>
    <property type="match status" value="1"/>
</dbReference>
<protein>
    <submittedName>
        <fullName evidence="4">Uncharacterized protein</fullName>
    </submittedName>
</protein>
<keyword evidence="2" id="KW-0433">Leucine-rich repeat</keyword>
<organism evidence="4 5">
    <name type="scientific">[Myrmecia] bisecta</name>
    <dbReference type="NCBI Taxonomy" id="41462"/>
    <lineage>
        <taxon>Eukaryota</taxon>
        <taxon>Viridiplantae</taxon>
        <taxon>Chlorophyta</taxon>
        <taxon>core chlorophytes</taxon>
        <taxon>Trebouxiophyceae</taxon>
        <taxon>Trebouxiales</taxon>
        <taxon>Trebouxiaceae</taxon>
        <taxon>Myrmecia</taxon>
    </lineage>
</organism>
<comment type="caution">
    <text evidence="4">The sequence shown here is derived from an EMBL/GenBank/DDBJ whole genome shotgun (WGS) entry which is preliminary data.</text>
</comment>
<dbReference type="InterPro" id="IPR050836">
    <property type="entry name" value="SDS22/Internalin_LRR"/>
</dbReference>
<dbReference type="Proteomes" id="UP001489004">
    <property type="component" value="Unassembled WGS sequence"/>
</dbReference>
<dbReference type="GO" id="GO:0005930">
    <property type="term" value="C:axoneme"/>
    <property type="evidence" value="ECO:0007669"/>
    <property type="project" value="UniProtKB-SubCell"/>
</dbReference>
<dbReference type="AlphaFoldDB" id="A0AAW1Q2T8"/>
<keyword evidence="5" id="KW-1185">Reference proteome</keyword>
<evidence type="ECO:0000313" key="4">
    <source>
        <dbReference type="EMBL" id="KAK9814639.1"/>
    </source>
</evidence>
<evidence type="ECO:0000256" key="3">
    <source>
        <dbReference type="ARBA" id="ARBA00022737"/>
    </source>
</evidence>
<gene>
    <name evidence="4" type="ORF">WJX72_009103</name>
</gene>
<evidence type="ECO:0000313" key="5">
    <source>
        <dbReference type="Proteomes" id="UP001489004"/>
    </source>
</evidence>
<comment type="subcellular location">
    <subcellularLocation>
        <location evidence="1">Cytoplasm</location>
        <location evidence="1">Cytoskeleton</location>
        <location evidence="1">Cilium axoneme</location>
    </subcellularLocation>
</comment>
<proteinExistence type="predicted"/>